<sequence>MTAQEYVPDQAAWSAWTPTELFQRLKSVERPWCIVGGWALDVWQGQQTRTHEDLEFTILREDFPVFREALGPLEFYAVKDGVFELLESNREPAADIFQIWCFDVEAQAWRVDMMIEPGTPDRWIYKRDTSITGERGEMVGTNEAGIPYLRPAAILLFKAKHLRTKDQADFNLALPRLSPGERQWLMEHLAQVHPEHEWLARI</sequence>
<proteinExistence type="predicted"/>
<dbReference type="RefSeq" id="WP_179694625.1">
    <property type="nucleotide sequence ID" value="NZ_JACCAT010000001.1"/>
</dbReference>
<dbReference type="Gene3D" id="3.30.460.40">
    <property type="match status" value="1"/>
</dbReference>
<dbReference type="Pfam" id="PF10706">
    <property type="entry name" value="Aminoglyc_resit"/>
    <property type="match status" value="1"/>
</dbReference>
<dbReference type="EMBL" id="JACCAT010000001">
    <property type="protein sequence ID" value="NYH11411.1"/>
    <property type="molecule type" value="Genomic_DNA"/>
</dbReference>
<dbReference type="Proteomes" id="UP000553035">
    <property type="component" value="Unassembled WGS sequence"/>
</dbReference>
<dbReference type="SUPFAM" id="SSF81301">
    <property type="entry name" value="Nucleotidyltransferase"/>
    <property type="match status" value="1"/>
</dbReference>
<dbReference type="AlphaFoldDB" id="A0A7Y9VZG1"/>
<accession>A0A7Y9VZG1</accession>
<reference evidence="1 2" key="1">
    <citation type="submission" date="2020-07" db="EMBL/GenBank/DDBJ databases">
        <title>Exploring microbial biodiversity for novel pathways involved in the catabolism of aromatic compounds derived from lignin.</title>
        <authorList>
            <person name="Elkins J."/>
        </authorList>
    </citation>
    <scope>NUCLEOTIDE SEQUENCE [LARGE SCALE GENOMIC DNA]</scope>
    <source>
        <strain evidence="1 2">VanB</strain>
    </source>
</reference>
<name>A0A7Y9VZG1_9PSED</name>
<evidence type="ECO:0000313" key="1">
    <source>
        <dbReference type="EMBL" id="NYH11411.1"/>
    </source>
</evidence>
<comment type="caution">
    <text evidence="1">The sequence shown here is derived from an EMBL/GenBank/DDBJ whole genome shotgun (WGS) entry which is preliminary data.</text>
</comment>
<gene>
    <name evidence="1" type="ORF">GGI52_004454</name>
</gene>
<evidence type="ECO:0008006" key="3">
    <source>
        <dbReference type="Google" id="ProtNLM"/>
    </source>
</evidence>
<organism evidence="1 2">
    <name type="scientific">Pseudomonas moraviensis</name>
    <dbReference type="NCBI Taxonomy" id="321662"/>
    <lineage>
        <taxon>Bacteria</taxon>
        <taxon>Pseudomonadati</taxon>
        <taxon>Pseudomonadota</taxon>
        <taxon>Gammaproteobacteria</taxon>
        <taxon>Pseudomonadales</taxon>
        <taxon>Pseudomonadaceae</taxon>
        <taxon>Pseudomonas</taxon>
    </lineage>
</organism>
<dbReference type="InterPro" id="IPR043519">
    <property type="entry name" value="NT_sf"/>
</dbReference>
<evidence type="ECO:0000313" key="2">
    <source>
        <dbReference type="Proteomes" id="UP000553035"/>
    </source>
</evidence>
<dbReference type="InterPro" id="IPR019646">
    <property type="entry name" value="Aminoglyc_AdlTrfase"/>
</dbReference>
<protein>
    <recommendedName>
        <fullName evidence="3">Amino acid transporter</fullName>
    </recommendedName>
</protein>